<dbReference type="SMART" id="SM00054">
    <property type="entry name" value="EFh"/>
    <property type="match status" value="4"/>
</dbReference>
<evidence type="ECO:0000256" key="2">
    <source>
        <dbReference type="ARBA" id="ARBA00022737"/>
    </source>
</evidence>
<dbReference type="InterPro" id="IPR018247">
    <property type="entry name" value="EF_Hand_1_Ca_BS"/>
</dbReference>
<dbReference type="OrthoDB" id="26525at2759"/>
<feature type="domain" description="EF-hand" evidence="5">
    <location>
        <begin position="184"/>
        <end position="219"/>
    </location>
</feature>
<name>A0A9W6BHK6_9CHLO</name>
<feature type="compositionally biased region" description="Basic and acidic residues" evidence="4">
    <location>
        <begin position="21"/>
        <end position="36"/>
    </location>
</feature>
<dbReference type="InterPro" id="IPR039647">
    <property type="entry name" value="EF_hand_pair_protein_CML-like"/>
</dbReference>
<evidence type="ECO:0000256" key="4">
    <source>
        <dbReference type="SAM" id="MobiDB-lite"/>
    </source>
</evidence>
<keyword evidence="2" id="KW-0677">Repeat</keyword>
<dbReference type="PROSITE" id="PS50222">
    <property type="entry name" value="EF_HAND_2"/>
    <property type="match status" value="4"/>
</dbReference>
<feature type="compositionally biased region" description="Low complexity" evidence="4">
    <location>
        <begin position="37"/>
        <end position="46"/>
    </location>
</feature>
<feature type="domain" description="EF-hand" evidence="5">
    <location>
        <begin position="108"/>
        <end position="143"/>
    </location>
</feature>
<evidence type="ECO:0000259" key="5">
    <source>
        <dbReference type="PROSITE" id="PS50222"/>
    </source>
</evidence>
<keyword evidence="7" id="KW-1185">Reference proteome</keyword>
<proteinExistence type="predicted"/>
<dbReference type="EMBL" id="BRXU01000005">
    <property type="protein sequence ID" value="GLC52264.1"/>
    <property type="molecule type" value="Genomic_DNA"/>
</dbReference>
<dbReference type="InterPro" id="IPR002048">
    <property type="entry name" value="EF_hand_dom"/>
</dbReference>
<dbReference type="AlphaFoldDB" id="A0A9W6BHK6"/>
<dbReference type="Proteomes" id="UP001165080">
    <property type="component" value="Unassembled WGS sequence"/>
</dbReference>
<dbReference type="GO" id="GO:0005509">
    <property type="term" value="F:calcium ion binding"/>
    <property type="evidence" value="ECO:0007669"/>
    <property type="project" value="InterPro"/>
</dbReference>
<keyword evidence="3" id="KW-0106">Calcium</keyword>
<dbReference type="Gene3D" id="1.10.238.10">
    <property type="entry name" value="EF-hand"/>
    <property type="match status" value="2"/>
</dbReference>
<protein>
    <recommendedName>
        <fullName evidence="5">EF-hand domain-containing protein</fullName>
    </recommendedName>
</protein>
<evidence type="ECO:0000313" key="6">
    <source>
        <dbReference type="EMBL" id="GLC52264.1"/>
    </source>
</evidence>
<evidence type="ECO:0000256" key="1">
    <source>
        <dbReference type="ARBA" id="ARBA00022723"/>
    </source>
</evidence>
<feature type="domain" description="EF-hand" evidence="5">
    <location>
        <begin position="222"/>
        <end position="257"/>
    </location>
</feature>
<keyword evidence="1" id="KW-0479">Metal-binding</keyword>
<dbReference type="PRINTS" id="PR01697">
    <property type="entry name" value="PARVALBUMIN"/>
</dbReference>
<feature type="compositionally biased region" description="Basic and acidic residues" evidence="4">
    <location>
        <begin position="58"/>
        <end position="69"/>
    </location>
</feature>
<gene>
    <name evidence="6" type="primary">PLEST011645</name>
    <name evidence="6" type="ORF">PLESTB_000602700</name>
</gene>
<dbReference type="PANTHER" id="PTHR10891">
    <property type="entry name" value="EF-HAND CALCIUM-BINDING DOMAIN CONTAINING PROTEIN"/>
    <property type="match status" value="1"/>
</dbReference>
<evidence type="ECO:0000313" key="7">
    <source>
        <dbReference type="Proteomes" id="UP001165080"/>
    </source>
</evidence>
<organism evidence="6 7">
    <name type="scientific">Pleodorina starrii</name>
    <dbReference type="NCBI Taxonomy" id="330485"/>
    <lineage>
        <taxon>Eukaryota</taxon>
        <taxon>Viridiplantae</taxon>
        <taxon>Chlorophyta</taxon>
        <taxon>core chlorophytes</taxon>
        <taxon>Chlorophyceae</taxon>
        <taxon>CS clade</taxon>
        <taxon>Chlamydomonadales</taxon>
        <taxon>Volvocaceae</taxon>
        <taxon>Pleodorina</taxon>
    </lineage>
</organism>
<accession>A0A9W6BHK6</accession>
<comment type="caution">
    <text evidence="6">The sequence shown here is derived from an EMBL/GenBank/DDBJ whole genome shotgun (WGS) entry which is preliminary data.</text>
</comment>
<reference evidence="6 7" key="1">
    <citation type="journal article" date="2023" name="Commun. Biol.">
        <title>Reorganization of the ancestral sex-determining regions during the evolution of trioecy in Pleodorina starrii.</title>
        <authorList>
            <person name="Takahashi K."/>
            <person name="Suzuki S."/>
            <person name="Kawai-Toyooka H."/>
            <person name="Yamamoto K."/>
            <person name="Hamaji T."/>
            <person name="Ootsuki R."/>
            <person name="Yamaguchi H."/>
            <person name="Kawachi M."/>
            <person name="Higashiyama T."/>
            <person name="Nozaki H."/>
        </authorList>
    </citation>
    <scope>NUCLEOTIDE SEQUENCE [LARGE SCALE GENOMIC DNA]</scope>
    <source>
        <strain evidence="6 7">NIES-4479</strain>
    </source>
</reference>
<dbReference type="PROSITE" id="PS00018">
    <property type="entry name" value="EF_HAND_1"/>
    <property type="match status" value="4"/>
</dbReference>
<dbReference type="InterPro" id="IPR011992">
    <property type="entry name" value="EF-hand-dom_pair"/>
</dbReference>
<evidence type="ECO:0000256" key="3">
    <source>
        <dbReference type="ARBA" id="ARBA00022837"/>
    </source>
</evidence>
<dbReference type="Pfam" id="PF13499">
    <property type="entry name" value="EF-hand_7"/>
    <property type="match status" value="2"/>
</dbReference>
<sequence>MGAGCSNEMSAETETAAPPMERTKSGKPKEAKEAKEAAPAPAADGPGPAPSQEVDLQEVERDHGERDQAARTEALKRCFEALDKDKSGSIDARELKQYLFKTGVNVSHISDKAEELMRKMDVNEDQLISLQEFTDMMDALLSEKSDEDLEVWVAEVVFTASSRNVVGFGNSLGEVLANLEFTDEQVTKIKTLFKELDRDKSGFVELHELKLMMGKSGVDMDALSDDVVAIMTKLDKNGDNKVSTQEFFVTLSAIRKSYRTDGEFMSLLDNVLATTKAPEQATEKPALTEMLLAEDF</sequence>
<dbReference type="SUPFAM" id="SSF47473">
    <property type="entry name" value="EF-hand"/>
    <property type="match status" value="1"/>
</dbReference>
<feature type="domain" description="EF-hand" evidence="5">
    <location>
        <begin position="70"/>
        <end position="105"/>
    </location>
</feature>
<feature type="region of interest" description="Disordered" evidence="4">
    <location>
        <begin position="1"/>
        <end position="69"/>
    </location>
</feature>
<dbReference type="CDD" id="cd00051">
    <property type="entry name" value="EFh"/>
    <property type="match status" value="2"/>
</dbReference>